<accession>A0A2H0RHV9</accession>
<protein>
    <submittedName>
        <fullName evidence="1">Uncharacterized protein</fullName>
    </submittedName>
</protein>
<name>A0A2H0RHV9_9BACT</name>
<dbReference type="AlphaFoldDB" id="A0A2H0RHV9"/>
<reference evidence="1 2" key="1">
    <citation type="submission" date="2017-09" db="EMBL/GenBank/DDBJ databases">
        <title>Depth-based differentiation of microbial function through sediment-hosted aquifers and enrichment of novel symbionts in the deep terrestrial subsurface.</title>
        <authorList>
            <person name="Probst A.J."/>
            <person name="Ladd B."/>
            <person name="Jarett J.K."/>
            <person name="Geller-Mcgrath D.E."/>
            <person name="Sieber C.M."/>
            <person name="Emerson J.B."/>
            <person name="Anantharaman K."/>
            <person name="Thomas B.C."/>
            <person name="Malmstrom R."/>
            <person name="Stieglmeier M."/>
            <person name="Klingl A."/>
            <person name="Woyke T."/>
            <person name="Ryan C.M."/>
            <person name="Banfield J.F."/>
        </authorList>
    </citation>
    <scope>NUCLEOTIDE SEQUENCE [LARGE SCALE GENOMIC DNA]</scope>
    <source>
        <strain evidence="1">CG10_big_fil_rev_8_21_14_0_10_49_38</strain>
    </source>
</reference>
<dbReference type="Proteomes" id="UP000230431">
    <property type="component" value="Unassembled WGS sequence"/>
</dbReference>
<evidence type="ECO:0000313" key="1">
    <source>
        <dbReference type="EMBL" id="PIR46030.1"/>
    </source>
</evidence>
<comment type="caution">
    <text evidence="1">The sequence shown here is derived from an EMBL/GenBank/DDBJ whole genome shotgun (WGS) entry which is preliminary data.</text>
</comment>
<sequence length="108" mass="12439">MTTKEEVLKVQVNLAEVGYGELSALEVRIQVAESQAEHFRLRTAKLDEGFVPFVWGINDRLEALSQGYRKVSLQFRNGGNGHKAVPIYFYRVLKEMVRERLLIRSESK</sequence>
<organism evidence="1 2">
    <name type="scientific">Candidatus Vogelbacteria bacterium CG10_big_fil_rev_8_21_14_0_10_49_38</name>
    <dbReference type="NCBI Taxonomy" id="1975043"/>
    <lineage>
        <taxon>Bacteria</taxon>
        <taxon>Candidatus Vogeliibacteriota</taxon>
    </lineage>
</organism>
<gene>
    <name evidence="1" type="ORF">COV08_02020</name>
</gene>
<dbReference type="EMBL" id="PCYK01000014">
    <property type="protein sequence ID" value="PIR46030.1"/>
    <property type="molecule type" value="Genomic_DNA"/>
</dbReference>
<proteinExistence type="predicted"/>
<evidence type="ECO:0000313" key="2">
    <source>
        <dbReference type="Proteomes" id="UP000230431"/>
    </source>
</evidence>